<accession>A0A450YPE2</accession>
<keyword evidence="1" id="KW-0802">TPR repeat</keyword>
<gene>
    <name evidence="4" type="ORF">BECKSD772E_GA0070983_102521</name>
    <name evidence="3" type="ORF">BECKSD772F_GA0070984_102722</name>
</gene>
<dbReference type="EMBL" id="CAADFR010000027">
    <property type="protein sequence ID" value="VFK38759.1"/>
    <property type="molecule type" value="Genomic_DNA"/>
</dbReference>
<dbReference type="InterPro" id="IPR011990">
    <property type="entry name" value="TPR-like_helical_dom_sf"/>
</dbReference>
<name>A0A450YPE2_9GAMM</name>
<evidence type="ECO:0000313" key="3">
    <source>
        <dbReference type="EMBL" id="VFK38759.1"/>
    </source>
</evidence>
<dbReference type="Gene3D" id="1.25.40.10">
    <property type="entry name" value="Tetratricopeptide repeat domain"/>
    <property type="match status" value="1"/>
</dbReference>
<protein>
    <submittedName>
        <fullName evidence="4">Tetratricopeptide repeat-containing protein</fullName>
    </submittedName>
</protein>
<dbReference type="AlphaFoldDB" id="A0A450YPE2"/>
<evidence type="ECO:0000256" key="1">
    <source>
        <dbReference type="PROSITE-ProRule" id="PRU00339"/>
    </source>
</evidence>
<organism evidence="4">
    <name type="scientific">Candidatus Kentrum sp. SD</name>
    <dbReference type="NCBI Taxonomy" id="2126332"/>
    <lineage>
        <taxon>Bacteria</taxon>
        <taxon>Pseudomonadati</taxon>
        <taxon>Pseudomonadota</taxon>
        <taxon>Gammaproteobacteria</taxon>
        <taxon>Candidatus Kentrum</taxon>
    </lineage>
</organism>
<reference evidence="4" key="1">
    <citation type="submission" date="2019-02" db="EMBL/GenBank/DDBJ databases">
        <authorList>
            <person name="Gruber-Vodicka R. H."/>
            <person name="Seah K. B. B."/>
        </authorList>
    </citation>
    <scope>NUCLEOTIDE SEQUENCE</scope>
    <source>
        <strain evidence="4">BECK_S1320</strain>
        <strain evidence="3">BECK_S1321</strain>
    </source>
</reference>
<dbReference type="EMBL" id="CAADFU010000025">
    <property type="protein sequence ID" value="VFK43431.1"/>
    <property type="molecule type" value="Genomic_DNA"/>
</dbReference>
<evidence type="ECO:0000256" key="2">
    <source>
        <dbReference type="SAM" id="Phobius"/>
    </source>
</evidence>
<dbReference type="Pfam" id="PF13432">
    <property type="entry name" value="TPR_16"/>
    <property type="match status" value="1"/>
</dbReference>
<evidence type="ECO:0000313" key="4">
    <source>
        <dbReference type="EMBL" id="VFK43431.1"/>
    </source>
</evidence>
<feature type="transmembrane region" description="Helical" evidence="2">
    <location>
        <begin position="64"/>
        <end position="83"/>
    </location>
</feature>
<dbReference type="PROSITE" id="PS50005">
    <property type="entry name" value="TPR"/>
    <property type="match status" value="1"/>
</dbReference>
<dbReference type="SMART" id="SM00028">
    <property type="entry name" value="TPR"/>
    <property type="match status" value="2"/>
</dbReference>
<dbReference type="InterPro" id="IPR019734">
    <property type="entry name" value="TPR_rpt"/>
</dbReference>
<sequence>MNESTSEHYSSESRGFQPGGCLAMAFYDGINGDPYVFFIPSDARNDASSTVALHENFRTRVIRLLHIFITLFLFAFFTTGFSVTNAAPSRCESLEFLCVVGTAEQHTDNHSILTLEKIRALADQRNFDSALEGIRRFLEKEPDHLEGRLLLGVLLIWHGNPDGAVRVFRELADDHPNLAEPHNNLAAIYTSNQQYRKAEDALNKAISVNPSYGIAWENLGDIRIKRASLLYERASALYASNEDGNVGVESGIEEKSAIMEKVLGKIGYSFRVIENVQEILQDRVDVGATMVVEDPIDVNIASLGRSPAACYSVGPLIDKADFLLTTEWFKGNDIFTSSYTREREKLRGYEVFIPPLGNRGKVEAFIEKMRADGIDDVTLINGDDLENGAVIGVFDTESAAKHRIDELWKKGYNTKHRPRTGIEKQYWIKAYPTMDSSLDKLAFARRFPAYPLRAILCE</sequence>
<dbReference type="SUPFAM" id="SSF48452">
    <property type="entry name" value="TPR-like"/>
    <property type="match status" value="1"/>
</dbReference>
<proteinExistence type="predicted"/>
<keyword evidence="2" id="KW-0472">Membrane</keyword>
<dbReference type="Pfam" id="PF00515">
    <property type="entry name" value="TPR_1"/>
    <property type="match status" value="1"/>
</dbReference>
<feature type="repeat" description="TPR" evidence="1">
    <location>
        <begin position="179"/>
        <end position="212"/>
    </location>
</feature>
<keyword evidence="2" id="KW-1133">Transmembrane helix</keyword>
<keyword evidence="2" id="KW-0812">Transmembrane</keyword>